<name>A0A2W4SDX1_9GAMM</name>
<proteinExistence type="predicted"/>
<evidence type="ECO:0000313" key="1">
    <source>
        <dbReference type="EMBL" id="PZN73660.1"/>
    </source>
</evidence>
<dbReference type="AlphaFoldDB" id="A0A2W4SDX1"/>
<gene>
    <name evidence="1" type="ORF">DM484_22345</name>
</gene>
<protein>
    <submittedName>
        <fullName evidence="1">Uncharacterized protein</fullName>
    </submittedName>
</protein>
<sequence length="71" mass="8068">MYVYKETLTINDPKTLVLSQELPLAKGQQVEVLITAYEEDTELESLRNIIDKRGITESDVEDAIAWARTQA</sequence>
<comment type="caution">
    <text evidence="1">The sequence shown here is derived from an EMBL/GenBank/DDBJ whole genome shotgun (WGS) entry which is preliminary data.</text>
</comment>
<reference evidence="1 2" key="1">
    <citation type="journal article" date="2018" name="Aquat. Microb. Ecol.">
        <title>Gammaproteobacterial methanotrophs dominate.</title>
        <authorList>
            <person name="Rissanen A.J."/>
            <person name="Saarenheimo J."/>
            <person name="Tiirola M."/>
            <person name="Peura S."/>
            <person name="Aalto S.L."/>
            <person name="Karvinen A."/>
            <person name="Nykanen H."/>
        </authorList>
    </citation>
    <scope>NUCLEOTIDE SEQUENCE [LARGE SCALE GENOMIC DNA]</scope>
    <source>
        <strain evidence="1">AMbin10</strain>
    </source>
</reference>
<accession>A0A2W4SDX1</accession>
<dbReference type="EMBL" id="QJPH01000451">
    <property type="protein sequence ID" value="PZN73660.1"/>
    <property type="molecule type" value="Genomic_DNA"/>
</dbReference>
<evidence type="ECO:0000313" key="2">
    <source>
        <dbReference type="Proteomes" id="UP000249396"/>
    </source>
</evidence>
<dbReference type="Proteomes" id="UP000249396">
    <property type="component" value="Unassembled WGS sequence"/>
</dbReference>
<organism evidence="1 2">
    <name type="scientific">Candidatus Methylumidiphilus alinenensis</name>
    <dbReference type="NCBI Taxonomy" id="2202197"/>
    <lineage>
        <taxon>Bacteria</taxon>
        <taxon>Pseudomonadati</taxon>
        <taxon>Pseudomonadota</taxon>
        <taxon>Gammaproteobacteria</taxon>
        <taxon>Methylococcales</taxon>
        <taxon>Candidatus Methylumidiphilus</taxon>
    </lineage>
</organism>